<evidence type="ECO:0000313" key="1">
    <source>
        <dbReference type="EMBL" id="KAJ8472584.1"/>
    </source>
</evidence>
<accession>A0AAD7TQS9</accession>
<evidence type="ECO:0000313" key="2">
    <source>
        <dbReference type="Proteomes" id="UP001215151"/>
    </source>
</evidence>
<protein>
    <recommendedName>
        <fullName evidence="3">N-acetyltransferase domain-containing protein</fullName>
    </recommendedName>
</protein>
<comment type="caution">
    <text evidence="1">The sequence shown here is derived from an EMBL/GenBank/DDBJ whole genome shotgun (WGS) entry which is preliminary data.</text>
</comment>
<organism evidence="1 2">
    <name type="scientific">Trametes cubensis</name>
    <dbReference type="NCBI Taxonomy" id="1111947"/>
    <lineage>
        <taxon>Eukaryota</taxon>
        <taxon>Fungi</taxon>
        <taxon>Dikarya</taxon>
        <taxon>Basidiomycota</taxon>
        <taxon>Agaricomycotina</taxon>
        <taxon>Agaricomycetes</taxon>
        <taxon>Polyporales</taxon>
        <taxon>Polyporaceae</taxon>
        <taxon>Trametes</taxon>
    </lineage>
</organism>
<dbReference type="EMBL" id="JAPEVG010000254">
    <property type="protein sequence ID" value="KAJ8472584.1"/>
    <property type="molecule type" value="Genomic_DNA"/>
</dbReference>
<reference evidence="1" key="1">
    <citation type="submission" date="2022-11" db="EMBL/GenBank/DDBJ databases">
        <title>Genome Sequence of Cubamyces cubensis.</title>
        <authorList>
            <person name="Buettner E."/>
        </authorList>
    </citation>
    <scope>NUCLEOTIDE SEQUENCE</scope>
    <source>
        <strain evidence="1">MPL-01</strain>
    </source>
</reference>
<dbReference type="AlphaFoldDB" id="A0AAD7TQS9"/>
<name>A0AAD7TQS9_9APHY</name>
<gene>
    <name evidence="1" type="ORF">ONZ51_g8427</name>
</gene>
<proteinExistence type="predicted"/>
<dbReference type="Proteomes" id="UP001215151">
    <property type="component" value="Unassembled WGS sequence"/>
</dbReference>
<evidence type="ECO:0008006" key="3">
    <source>
        <dbReference type="Google" id="ProtNLM"/>
    </source>
</evidence>
<sequence>MTTSTAATAHTPQTPLQLHRIDNSDDENIPRILALSNAIFDFDGSTKHGLISYWRDCLAHPSSFILYLAPHDQPTRPVAFLFVIWRKYDEPLKNGTAEGPHVWLAGVSAEWRRGGCLARMIHELHNIDNFTICTHPRRYPHMWNWLTRRGWIQEREFEDGKVMFTRPAQI</sequence>
<keyword evidence="2" id="KW-1185">Reference proteome</keyword>